<protein>
    <recommendedName>
        <fullName evidence="8">Major facilitator superfamily (MFS) profile domain-containing protein</fullName>
    </recommendedName>
</protein>
<dbReference type="Pfam" id="PF05977">
    <property type="entry name" value="MFS_3"/>
    <property type="match status" value="1"/>
</dbReference>
<evidence type="ECO:0000259" key="8">
    <source>
        <dbReference type="PROSITE" id="PS50850"/>
    </source>
</evidence>
<dbReference type="CDD" id="cd06173">
    <property type="entry name" value="MFS_MefA_like"/>
    <property type="match status" value="1"/>
</dbReference>
<comment type="subcellular location">
    <subcellularLocation>
        <location evidence="1">Cell membrane</location>
        <topology evidence="1">Multi-pass membrane protein</topology>
    </subcellularLocation>
</comment>
<evidence type="ECO:0000256" key="6">
    <source>
        <dbReference type="ARBA" id="ARBA00023136"/>
    </source>
</evidence>
<evidence type="ECO:0000256" key="3">
    <source>
        <dbReference type="ARBA" id="ARBA00022475"/>
    </source>
</evidence>
<evidence type="ECO:0000313" key="9">
    <source>
        <dbReference type="EMBL" id="GGF03069.1"/>
    </source>
</evidence>
<dbReference type="SUPFAM" id="SSF103473">
    <property type="entry name" value="MFS general substrate transporter"/>
    <property type="match status" value="1"/>
</dbReference>
<sequence length="420" mass="44526">MQAASPGTLPRPSLLGPLANPTYRGIWVATLFSNFGVWIQSVAAAWAMTSIAPTVDFVAWVQAATSLPPLFFTLLGGVLADRIDQRLIFLVAQLIVLTVALALSALQSLGWMTPWLLLALTFALDSGSALRYPAYQTTIGEILPREQIPSALVLSSIGWNIARATGPALGGLIIALWGVPAAFAVNALCNVQIIFVLMRWRRRAKIVKPKATTSIASEIRGGFTYVVNAPAIRSAMLRCFVFTLFASALWSLLPLVAKNLVGGGPSTYGVMLGALGGGALIGAAVIGWMRYRLGLRRLFAVASLCFAIATAVLAFVPSLWLLVPMLALGGMGWMVALSTFNVVVQMAAAPAFKGRAISVYYVGLFGGLALGSWVWGHVAQQLDVRTGLAAAAVGLVMSLALYRRPSRMDLHFAAPAEAAD</sequence>
<keyword evidence="5 7" id="KW-1133">Transmembrane helix</keyword>
<dbReference type="PROSITE" id="PS50850">
    <property type="entry name" value="MFS"/>
    <property type="match status" value="1"/>
</dbReference>
<feature type="transmembrane region" description="Helical" evidence="7">
    <location>
        <begin position="268"/>
        <end position="286"/>
    </location>
</feature>
<evidence type="ECO:0000256" key="2">
    <source>
        <dbReference type="ARBA" id="ARBA00022448"/>
    </source>
</evidence>
<dbReference type="GO" id="GO:0022857">
    <property type="term" value="F:transmembrane transporter activity"/>
    <property type="evidence" value="ECO:0007669"/>
    <property type="project" value="InterPro"/>
</dbReference>
<evidence type="ECO:0000256" key="1">
    <source>
        <dbReference type="ARBA" id="ARBA00004651"/>
    </source>
</evidence>
<dbReference type="InterPro" id="IPR010290">
    <property type="entry name" value="TM_effector"/>
</dbReference>
<feature type="transmembrane region" description="Helical" evidence="7">
    <location>
        <begin position="384"/>
        <end position="402"/>
    </location>
</feature>
<dbReference type="Gene3D" id="1.20.1250.20">
    <property type="entry name" value="MFS general substrate transporter like domains"/>
    <property type="match status" value="1"/>
</dbReference>
<accession>A0A8J2YQA4</accession>
<feature type="domain" description="Major facilitator superfamily (MFS) profile" evidence="8">
    <location>
        <begin position="231"/>
        <end position="420"/>
    </location>
</feature>
<dbReference type="EMBL" id="BMJQ01000001">
    <property type="protein sequence ID" value="GGF03069.1"/>
    <property type="molecule type" value="Genomic_DNA"/>
</dbReference>
<dbReference type="InterPro" id="IPR036259">
    <property type="entry name" value="MFS_trans_sf"/>
</dbReference>
<keyword evidence="3" id="KW-1003">Cell membrane</keyword>
<dbReference type="AlphaFoldDB" id="A0A8J2YQA4"/>
<proteinExistence type="predicted"/>
<feature type="transmembrane region" description="Helical" evidence="7">
    <location>
        <begin position="26"/>
        <end position="47"/>
    </location>
</feature>
<feature type="transmembrane region" description="Helical" evidence="7">
    <location>
        <begin position="326"/>
        <end position="347"/>
    </location>
</feature>
<keyword evidence="2" id="KW-0813">Transport</keyword>
<feature type="transmembrane region" description="Helical" evidence="7">
    <location>
        <begin position="235"/>
        <end position="256"/>
    </location>
</feature>
<feature type="transmembrane region" description="Helical" evidence="7">
    <location>
        <begin position="183"/>
        <end position="200"/>
    </location>
</feature>
<dbReference type="Proteomes" id="UP000646365">
    <property type="component" value="Unassembled WGS sequence"/>
</dbReference>
<gene>
    <name evidence="9" type="ORF">GCM10011611_05740</name>
</gene>
<feature type="transmembrane region" description="Helical" evidence="7">
    <location>
        <begin position="87"/>
        <end position="106"/>
    </location>
</feature>
<keyword evidence="4 7" id="KW-0812">Transmembrane</keyword>
<name>A0A8J2YQA4_9PROT</name>
<evidence type="ECO:0000256" key="7">
    <source>
        <dbReference type="SAM" id="Phobius"/>
    </source>
</evidence>
<organism evidence="9 10">
    <name type="scientific">Aliidongia dinghuensis</name>
    <dbReference type="NCBI Taxonomy" id="1867774"/>
    <lineage>
        <taxon>Bacteria</taxon>
        <taxon>Pseudomonadati</taxon>
        <taxon>Pseudomonadota</taxon>
        <taxon>Alphaproteobacteria</taxon>
        <taxon>Rhodospirillales</taxon>
        <taxon>Dongiaceae</taxon>
        <taxon>Aliidongia</taxon>
    </lineage>
</organism>
<dbReference type="PANTHER" id="PTHR23513">
    <property type="entry name" value="INTEGRAL MEMBRANE EFFLUX PROTEIN-RELATED"/>
    <property type="match status" value="1"/>
</dbReference>
<feature type="transmembrane region" description="Helical" evidence="7">
    <location>
        <begin position="59"/>
        <end position="80"/>
    </location>
</feature>
<keyword evidence="6 7" id="KW-0472">Membrane</keyword>
<comment type="caution">
    <text evidence="9">The sequence shown here is derived from an EMBL/GenBank/DDBJ whole genome shotgun (WGS) entry which is preliminary data.</text>
</comment>
<dbReference type="InterPro" id="IPR020846">
    <property type="entry name" value="MFS_dom"/>
</dbReference>
<reference evidence="9" key="2">
    <citation type="submission" date="2020-09" db="EMBL/GenBank/DDBJ databases">
        <authorList>
            <person name="Sun Q."/>
            <person name="Zhou Y."/>
        </authorList>
    </citation>
    <scope>NUCLEOTIDE SEQUENCE</scope>
    <source>
        <strain evidence="9">CGMCC 1.15725</strain>
    </source>
</reference>
<evidence type="ECO:0000313" key="10">
    <source>
        <dbReference type="Proteomes" id="UP000646365"/>
    </source>
</evidence>
<feature type="transmembrane region" description="Helical" evidence="7">
    <location>
        <begin position="359"/>
        <end position="378"/>
    </location>
</feature>
<evidence type="ECO:0000256" key="4">
    <source>
        <dbReference type="ARBA" id="ARBA00022692"/>
    </source>
</evidence>
<evidence type="ECO:0000256" key="5">
    <source>
        <dbReference type="ARBA" id="ARBA00022989"/>
    </source>
</evidence>
<dbReference type="GO" id="GO:0005886">
    <property type="term" value="C:plasma membrane"/>
    <property type="evidence" value="ECO:0007669"/>
    <property type="project" value="UniProtKB-SubCell"/>
</dbReference>
<feature type="transmembrane region" description="Helical" evidence="7">
    <location>
        <begin position="298"/>
        <end position="320"/>
    </location>
</feature>
<dbReference type="RefSeq" id="WP_189042219.1">
    <property type="nucleotide sequence ID" value="NZ_BMJQ01000001.1"/>
</dbReference>
<dbReference type="PANTHER" id="PTHR23513:SF11">
    <property type="entry name" value="STAPHYLOFERRIN A TRANSPORTER"/>
    <property type="match status" value="1"/>
</dbReference>
<keyword evidence="10" id="KW-1185">Reference proteome</keyword>
<reference evidence="9" key="1">
    <citation type="journal article" date="2014" name="Int. J. Syst. Evol. Microbiol.">
        <title>Complete genome sequence of Corynebacterium casei LMG S-19264T (=DSM 44701T), isolated from a smear-ripened cheese.</title>
        <authorList>
            <consortium name="US DOE Joint Genome Institute (JGI-PGF)"/>
            <person name="Walter F."/>
            <person name="Albersmeier A."/>
            <person name="Kalinowski J."/>
            <person name="Ruckert C."/>
        </authorList>
    </citation>
    <scope>NUCLEOTIDE SEQUENCE</scope>
    <source>
        <strain evidence="9">CGMCC 1.15725</strain>
    </source>
</reference>